<name>A0AAW0G719_9APHY</name>
<gene>
    <name evidence="2" type="ORF">QCA50_011377</name>
</gene>
<sequence length="121" mass="13729">MRIRLPCCSTRTFSKLYHSSSTYTIAAPCSSYQQRLRSLNYTTLKMADQKPHEGSTLKQQIPKQEQNLPGLQKGMEPKPFDTRLKTTTEPKEYVGAERLSGKKAFITGGEHVIPFSFKCRA</sequence>
<dbReference type="EMBL" id="JASBNA010000020">
    <property type="protein sequence ID" value="KAK7685512.1"/>
    <property type="molecule type" value="Genomic_DNA"/>
</dbReference>
<feature type="compositionally biased region" description="Basic and acidic residues" evidence="1">
    <location>
        <begin position="75"/>
        <end position="89"/>
    </location>
</feature>
<evidence type="ECO:0000256" key="1">
    <source>
        <dbReference type="SAM" id="MobiDB-lite"/>
    </source>
</evidence>
<dbReference type="AlphaFoldDB" id="A0AAW0G719"/>
<organism evidence="2 3">
    <name type="scientific">Cerrena zonata</name>
    <dbReference type="NCBI Taxonomy" id="2478898"/>
    <lineage>
        <taxon>Eukaryota</taxon>
        <taxon>Fungi</taxon>
        <taxon>Dikarya</taxon>
        <taxon>Basidiomycota</taxon>
        <taxon>Agaricomycotina</taxon>
        <taxon>Agaricomycetes</taxon>
        <taxon>Polyporales</taxon>
        <taxon>Cerrenaceae</taxon>
        <taxon>Cerrena</taxon>
    </lineage>
</organism>
<feature type="compositionally biased region" description="Polar residues" evidence="1">
    <location>
        <begin position="56"/>
        <end position="69"/>
    </location>
</feature>
<keyword evidence="3" id="KW-1185">Reference proteome</keyword>
<feature type="region of interest" description="Disordered" evidence="1">
    <location>
        <begin position="48"/>
        <end position="89"/>
    </location>
</feature>
<comment type="caution">
    <text evidence="2">The sequence shown here is derived from an EMBL/GenBank/DDBJ whole genome shotgun (WGS) entry which is preliminary data.</text>
</comment>
<proteinExistence type="predicted"/>
<accession>A0AAW0G719</accession>
<protein>
    <submittedName>
        <fullName evidence="2">Uncharacterized protein</fullName>
    </submittedName>
</protein>
<evidence type="ECO:0000313" key="3">
    <source>
        <dbReference type="Proteomes" id="UP001385951"/>
    </source>
</evidence>
<evidence type="ECO:0000313" key="2">
    <source>
        <dbReference type="EMBL" id="KAK7685512.1"/>
    </source>
</evidence>
<dbReference type="Proteomes" id="UP001385951">
    <property type="component" value="Unassembled WGS sequence"/>
</dbReference>
<reference evidence="2 3" key="1">
    <citation type="submission" date="2022-09" db="EMBL/GenBank/DDBJ databases">
        <authorList>
            <person name="Palmer J.M."/>
        </authorList>
    </citation>
    <scope>NUCLEOTIDE SEQUENCE [LARGE SCALE GENOMIC DNA]</scope>
    <source>
        <strain evidence="2 3">DSM 7382</strain>
    </source>
</reference>